<accession>A0ABR1BTZ0</accession>
<keyword evidence="2" id="KW-1185">Reference proteome</keyword>
<dbReference type="Proteomes" id="UP001303046">
    <property type="component" value="Unassembled WGS sequence"/>
</dbReference>
<sequence length="129" mass="14813">MMNDEAATAHSEQRSAGDDFFASITTSPNRDFTEFLGQAAHPEERRELCARFRCCSLFWRDGDAERTLRMHEALERPAKSGNMRMRRRFFVAHNRCAAPQWQPLHATRLRVLCVDLPLALNMMSPIACS</sequence>
<name>A0ABR1BTZ0_NECAM</name>
<proteinExistence type="predicted"/>
<protein>
    <submittedName>
        <fullName evidence="1">Uncharacterized protein</fullName>
    </submittedName>
</protein>
<gene>
    <name evidence="1" type="primary">Necator_chrI.g2862</name>
    <name evidence="1" type="ORF">RB195_006734</name>
</gene>
<dbReference type="EMBL" id="JAVFWL010000001">
    <property type="protein sequence ID" value="KAK6729857.1"/>
    <property type="molecule type" value="Genomic_DNA"/>
</dbReference>
<evidence type="ECO:0000313" key="1">
    <source>
        <dbReference type="EMBL" id="KAK6729857.1"/>
    </source>
</evidence>
<reference evidence="1 2" key="1">
    <citation type="submission" date="2023-08" db="EMBL/GenBank/DDBJ databases">
        <title>A Necator americanus chromosomal reference genome.</title>
        <authorList>
            <person name="Ilik V."/>
            <person name="Petrzelkova K.J."/>
            <person name="Pardy F."/>
            <person name="Fuh T."/>
            <person name="Niatou-Singa F.S."/>
            <person name="Gouil Q."/>
            <person name="Baker L."/>
            <person name="Ritchie M.E."/>
            <person name="Jex A.R."/>
            <person name="Gazzola D."/>
            <person name="Li H."/>
            <person name="Toshio Fujiwara R."/>
            <person name="Zhan B."/>
            <person name="Aroian R.V."/>
            <person name="Pafco B."/>
            <person name="Schwarz E.M."/>
        </authorList>
    </citation>
    <scope>NUCLEOTIDE SEQUENCE [LARGE SCALE GENOMIC DNA]</scope>
    <source>
        <strain evidence="1 2">Aroian</strain>
        <tissue evidence="1">Whole animal</tissue>
    </source>
</reference>
<evidence type="ECO:0000313" key="2">
    <source>
        <dbReference type="Proteomes" id="UP001303046"/>
    </source>
</evidence>
<comment type="caution">
    <text evidence="1">The sequence shown here is derived from an EMBL/GenBank/DDBJ whole genome shotgun (WGS) entry which is preliminary data.</text>
</comment>
<organism evidence="1 2">
    <name type="scientific">Necator americanus</name>
    <name type="common">Human hookworm</name>
    <dbReference type="NCBI Taxonomy" id="51031"/>
    <lineage>
        <taxon>Eukaryota</taxon>
        <taxon>Metazoa</taxon>
        <taxon>Ecdysozoa</taxon>
        <taxon>Nematoda</taxon>
        <taxon>Chromadorea</taxon>
        <taxon>Rhabditida</taxon>
        <taxon>Rhabditina</taxon>
        <taxon>Rhabditomorpha</taxon>
        <taxon>Strongyloidea</taxon>
        <taxon>Ancylostomatidae</taxon>
        <taxon>Bunostominae</taxon>
        <taxon>Necator</taxon>
    </lineage>
</organism>